<dbReference type="InterPro" id="IPR053212">
    <property type="entry name" value="DHP_3-monooxygenase"/>
</dbReference>
<gene>
    <name evidence="3" type="ORF">LY89DRAFT_697433</name>
</gene>
<dbReference type="KEGG" id="psco:LY89DRAFT_697433"/>
<dbReference type="InterPro" id="IPR036188">
    <property type="entry name" value="FAD/NAD-bd_sf"/>
</dbReference>
<dbReference type="Proteomes" id="UP000070700">
    <property type="component" value="Unassembled WGS sequence"/>
</dbReference>
<evidence type="ECO:0000256" key="1">
    <source>
        <dbReference type="SAM" id="Phobius"/>
    </source>
</evidence>
<keyword evidence="1" id="KW-0472">Membrane</keyword>
<dbReference type="InParanoid" id="A0A194X7K9"/>
<dbReference type="OrthoDB" id="655030at2759"/>
<dbReference type="PANTHER" id="PTHR47469">
    <property type="entry name" value="MONOOXYGENASE-LIKE"/>
    <property type="match status" value="1"/>
</dbReference>
<dbReference type="RefSeq" id="XP_018070510.1">
    <property type="nucleotide sequence ID" value="XM_018216902.1"/>
</dbReference>
<organism evidence="3 4">
    <name type="scientific">Mollisia scopiformis</name>
    <name type="common">Conifer needle endophyte fungus</name>
    <name type="synonym">Phialocephala scopiformis</name>
    <dbReference type="NCBI Taxonomy" id="149040"/>
    <lineage>
        <taxon>Eukaryota</taxon>
        <taxon>Fungi</taxon>
        <taxon>Dikarya</taxon>
        <taxon>Ascomycota</taxon>
        <taxon>Pezizomycotina</taxon>
        <taxon>Leotiomycetes</taxon>
        <taxon>Helotiales</taxon>
        <taxon>Mollisiaceae</taxon>
        <taxon>Mollisia</taxon>
    </lineage>
</organism>
<evidence type="ECO:0000313" key="3">
    <source>
        <dbReference type="EMBL" id="KUJ16155.1"/>
    </source>
</evidence>
<dbReference type="Gene3D" id="3.30.9.60">
    <property type="match status" value="1"/>
</dbReference>
<protein>
    <submittedName>
        <fullName evidence="3">FAD/NAD(P)-binding domain-containing protein</fullName>
    </submittedName>
</protein>
<dbReference type="SUPFAM" id="SSF51905">
    <property type="entry name" value="FAD/NAD(P)-binding domain"/>
    <property type="match status" value="1"/>
</dbReference>
<feature type="transmembrane region" description="Helical" evidence="1">
    <location>
        <begin position="6"/>
        <end position="24"/>
    </location>
</feature>
<evidence type="ECO:0000313" key="4">
    <source>
        <dbReference type="Proteomes" id="UP000070700"/>
    </source>
</evidence>
<reference evidence="3 4" key="1">
    <citation type="submission" date="2015-10" db="EMBL/GenBank/DDBJ databases">
        <title>Full genome of DAOMC 229536 Phialocephala scopiformis, a fungal endophyte of spruce producing the potent anti-insectan compound rugulosin.</title>
        <authorList>
            <consortium name="DOE Joint Genome Institute"/>
            <person name="Walker A.K."/>
            <person name="Frasz S.L."/>
            <person name="Seifert K.A."/>
            <person name="Miller J.D."/>
            <person name="Mondo S.J."/>
            <person name="Labutti K."/>
            <person name="Lipzen A."/>
            <person name="Dockter R."/>
            <person name="Kennedy M."/>
            <person name="Grigoriev I.V."/>
            <person name="Spatafora J.W."/>
        </authorList>
    </citation>
    <scope>NUCLEOTIDE SEQUENCE [LARGE SCALE GENOMIC DNA]</scope>
    <source>
        <strain evidence="3 4">CBS 120377</strain>
    </source>
</reference>
<dbReference type="PRINTS" id="PR00420">
    <property type="entry name" value="RNGMNOXGNASE"/>
</dbReference>
<sequence length="404" mass="43914">MQEQAVNIVVVGGSLAGLLHAIIFKHLGHKVHVLEKSSQSTLQSQAAGLGAGPEVRKLIDEYIKTDKPYATTSSLLEIVNSQGDIINSIPTGEVIYLTTWSLLYNMLKAHLLGDRTTPPATYETEKTVRDVNYDGNKVTVTYSDTNTGISNVLQADLVIAADGAHSSVRATVLPDVHPKYAGYVTWRGAVPEASVSEASREVLENRVIIFRTEKGYTISYHVPSESGSIAAGEHQFIWIWYEMLEENSEEFRETFTDITGVTRLTTVPRGKMNPTVWVKRQASGATLSAPFAELLSKTSDPFVSAIRDFVSPKAVIYDGKLLLVGDAFALFRPHLGASTNQAAKQADGLVDVFMGKGNLAEWEKASVEYATRTSATSNALGEYCFTGNVPGRLSTAIQPDKKSP</sequence>
<proteinExistence type="predicted"/>
<feature type="domain" description="2,6-dihydroxypyridine 3-monooxygenase substrate binding" evidence="2">
    <location>
        <begin position="180"/>
        <end position="308"/>
    </location>
</feature>
<dbReference type="GeneID" id="28826628"/>
<dbReference type="PANTHER" id="PTHR47469:SF2">
    <property type="entry name" value="OS06G0597600 PROTEIN"/>
    <property type="match status" value="1"/>
</dbReference>
<dbReference type="Pfam" id="PF22607">
    <property type="entry name" value="FAD_binding-like"/>
    <property type="match status" value="1"/>
</dbReference>
<keyword evidence="1" id="KW-0812">Transmembrane</keyword>
<keyword evidence="4" id="KW-1185">Reference proteome</keyword>
<keyword evidence="1" id="KW-1133">Transmembrane helix</keyword>
<dbReference type="InterPro" id="IPR054707">
    <property type="entry name" value="DhpH_subs-bd"/>
</dbReference>
<dbReference type="AlphaFoldDB" id="A0A194X7K9"/>
<dbReference type="Gene3D" id="3.50.50.60">
    <property type="entry name" value="FAD/NAD(P)-binding domain"/>
    <property type="match status" value="1"/>
</dbReference>
<accession>A0A194X7K9</accession>
<dbReference type="SUPFAM" id="SSF54373">
    <property type="entry name" value="FAD-linked reductases, C-terminal domain"/>
    <property type="match status" value="1"/>
</dbReference>
<dbReference type="EMBL" id="KQ947416">
    <property type="protein sequence ID" value="KUJ16155.1"/>
    <property type="molecule type" value="Genomic_DNA"/>
</dbReference>
<name>A0A194X7K9_MOLSC</name>
<evidence type="ECO:0000259" key="2">
    <source>
        <dbReference type="Pfam" id="PF22607"/>
    </source>
</evidence>